<keyword evidence="3" id="KW-1185">Reference proteome</keyword>
<protein>
    <submittedName>
        <fullName evidence="2">Uncharacterized protein</fullName>
    </submittedName>
</protein>
<dbReference type="Proteomes" id="UP000077266">
    <property type="component" value="Unassembled WGS sequence"/>
</dbReference>
<dbReference type="AlphaFoldDB" id="A0A165D3F8"/>
<evidence type="ECO:0000313" key="2">
    <source>
        <dbReference type="EMBL" id="KZV83697.1"/>
    </source>
</evidence>
<feature type="region of interest" description="Disordered" evidence="1">
    <location>
        <begin position="99"/>
        <end position="133"/>
    </location>
</feature>
<dbReference type="InParanoid" id="A0A165D3F8"/>
<reference evidence="2 3" key="1">
    <citation type="journal article" date="2016" name="Mol. Biol. Evol.">
        <title>Comparative Genomics of Early-Diverging Mushroom-Forming Fungi Provides Insights into the Origins of Lignocellulose Decay Capabilities.</title>
        <authorList>
            <person name="Nagy L.G."/>
            <person name="Riley R."/>
            <person name="Tritt A."/>
            <person name="Adam C."/>
            <person name="Daum C."/>
            <person name="Floudas D."/>
            <person name="Sun H."/>
            <person name="Yadav J.S."/>
            <person name="Pangilinan J."/>
            <person name="Larsson K.H."/>
            <person name="Matsuura K."/>
            <person name="Barry K."/>
            <person name="Labutti K."/>
            <person name="Kuo R."/>
            <person name="Ohm R.A."/>
            <person name="Bhattacharya S.S."/>
            <person name="Shirouzu T."/>
            <person name="Yoshinaga Y."/>
            <person name="Martin F.M."/>
            <person name="Grigoriev I.V."/>
            <person name="Hibbett D.S."/>
        </authorList>
    </citation>
    <scope>NUCLEOTIDE SEQUENCE [LARGE SCALE GENOMIC DNA]</scope>
    <source>
        <strain evidence="2 3">HHB12029</strain>
    </source>
</reference>
<proteinExistence type="predicted"/>
<evidence type="ECO:0000313" key="3">
    <source>
        <dbReference type="Proteomes" id="UP000077266"/>
    </source>
</evidence>
<organism evidence="2 3">
    <name type="scientific">Exidia glandulosa HHB12029</name>
    <dbReference type="NCBI Taxonomy" id="1314781"/>
    <lineage>
        <taxon>Eukaryota</taxon>
        <taxon>Fungi</taxon>
        <taxon>Dikarya</taxon>
        <taxon>Basidiomycota</taxon>
        <taxon>Agaricomycotina</taxon>
        <taxon>Agaricomycetes</taxon>
        <taxon>Auriculariales</taxon>
        <taxon>Exidiaceae</taxon>
        <taxon>Exidia</taxon>
    </lineage>
</organism>
<dbReference type="EMBL" id="KV426258">
    <property type="protein sequence ID" value="KZV83697.1"/>
    <property type="molecule type" value="Genomic_DNA"/>
</dbReference>
<accession>A0A165D3F8</accession>
<sequence length="151" mass="17134">MRKENRRLAEATPRRRQWLVSGALVPRTAVLVVLHAEQPGRVMRISAQKADARSDGLWAQVRGSMTSNRLNCEKMRGLNNLVQPPLWRWVDAYCAEYRCQNGNDTPRGDKTSRTGAPSEGERPLGLARATRLPGPRVRVAAHRQCRARERR</sequence>
<gene>
    <name evidence="2" type="ORF">EXIGLDRAFT_306376</name>
</gene>
<name>A0A165D3F8_EXIGL</name>
<evidence type="ECO:0000256" key="1">
    <source>
        <dbReference type="SAM" id="MobiDB-lite"/>
    </source>
</evidence>